<proteinExistence type="predicted"/>
<dbReference type="InterPro" id="IPR035969">
    <property type="entry name" value="Rab-GAP_TBC_sf"/>
</dbReference>
<accession>A0A915DYZ1</accession>
<feature type="domain" description="Rab-GAP TBC" evidence="2">
    <location>
        <begin position="1"/>
        <end position="104"/>
    </location>
</feature>
<dbReference type="Pfam" id="PF00566">
    <property type="entry name" value="RabGAP-TBC"/>
    <property type="match status" value="1"/>
</dbReference>
<dbReference type="Gene3D" id="1.10.472.80">
    <property type="entry name" value="Ypt/Rab-GAP domain of gyp1p, domain 3"/>
    <property type="match status" value="1"/>
</dbReference>
<evidence type="ECO:0000259" key="2">
    <source>
        <dbReference type="PROSITE" id="PS50086"/>
    </source>
</evidence>
<dbReference type="Proteomes" id="UP000887574">
    <property type="component" value="Unplaced"/>
</dbReference>
<dbReference type="PANTHER" id="PTHR22957:SF26">
    <property type="entry name" value="LD44506P"/>
    <property type="match status" value="1"/>
</dbReference>
<dbReference type="InterPro" id="IPR000195">
    <property type="entry name" value="Rab-GAP-TBC_dom"/>
</dbReference>
<dbReference type="AlphaFoldDB" id="A0A915DYZ1"/>
<sequence length="119" mass="14081">MLFVWAARHPSSGYVQGLTIWPHLFSWSFCQSLCLKKIKKSSTSRHVLDLKEVISVTDEQLYDHFDKHGVDFLQFSFRWMNNLLMRELPLQATIRLWDTYLSEKDGFSEFHTYVCAAFL</sequence>
<dbReference type="WBParaSite" id="jg25169">
    <property type="protein sequence ID" value="jg25169"/>
    <property type="gene ID" value="jg25169"/>
</dbReference>
<evidence type="ECO:0000256" key="1">
    <source>
        <dbReference type="ARBA" id="ARBA00022468"/>
    </source>
</evidence>
<dbReference type="SUPFAM" id="SSF47923">
    <property type="entry name" value="Ypt/Rab-GAP domain of gyp1p"/>
    <property type="match status" value="1"/>
</dbReference>
<evidence type="ECO:0000313" key="3">
    <source>
        <dbReference type="Proteomes" id="UP000887574"/>
    </source>
</evidence>
<protein>
    <submittedName>
        <fullName evidence="4">Rab-GAP TBC domain-containing protein</fullName>
    </submittedName>
</protein>
<organism evidence="3 4">
    <name type="scientific">Ditylenchus dipsaci</name>
    <dbReference type="NCBI Taxonomy" id="166011"/>
    <lineage>
        <taxon>Eukaryota</taxon>
        <taxon>Metazoa</taxon>
        <taxon>Ecdysozoa</taxon>
        <taxon>Nematoda</taxon>
        <taxon>Chromadorea</taxon>
        <taxon>Rhabditida</taxon>
        <taxon>Tylenchina</taxon>
        <taxon>Tylenchomorpha</taxon>
        <taxon>Sphaerularioidea</taxon>
        <taxon>Anguinidae</taxon>
        <taxon>Anguininae</taxon>
        <taxon>Ditylenchus</taxon>
    </lineage>
</organism>
<dbReference type="PANTHER" id="PTHR22957">
    <property type="entry name" value="TBC1 DOMAIN FAMILY MEMBER GTPASE-ACTIVATING PROTEIN"/>
    <property type="match status" value="1"/>
</dbReference>
<evidence type="ECO:0000313" key="4">
    <source>
        <dbReference type="WBParaSite" id="jg25169"/>
    </source>
</evidence>
<dbReference type="GO" id="GO:0005096">
    <property type="term" value="F:GTPase activator activity"/>
    <property type="evidence" value="ECO:0007669"/>
    <property type="project" value="UniProtKB-KW"/>
</dbReference>
<reference evidence="4" key="1">
    <citation type="submission" date="2022-11" db="UniProtKB">
        <authorList>
            <consortium name="WormBaseParasite"/>
        </authorList>
    </citation>
    <scope>IDENTIFICATION</scope>
</reference>
<name>A0A915DYZ1_9BILA</name>
<keyword evidence="3" id="KW-1185">Reference proteome</keyword>
<dbReference type="PROSITE" id="PS50086">
    <property type="entry name" value="TBC_RABGAP"/>
    <property type="match status" value="1"/>
</dbReference>
<keyword evidence="1" id="KW-0343">GTPase activation</keyword>